<dbReference type="EMBL" id="NJAI01000024">
    <property type="protein sequence ID" value="PHM51293.1"/>
    <property type="molecule type" value="Genomic_DNA"/>
</dbReference>
<reference evidence="1 2" key="1">
    <citation type="journal article" date="2017" name="Nat. Microbiol.">
        <title>Natural product diversity associated with the nematode symbionts Photorhabdus and Xenorhabdus.</title>
        <authorList>
            <person name="Tobias N.J."/>
            <person name="Wolff H."/>
            <person name="Djahanschiri B."/>
            <person name="Grundmann F."/>
            <person name="Kronenwerth M."/>
            <person name="Shi Y.M."/>
            <person name="Simonyi S."/>
            <person name="Grun P."/>
            <person name="Shapiro-Ilan D."/>
            <person name="Pidot S.J."/>
            <person name="Stinear T.P."/>
            <person name="Ebersberger I."/>
            <person name="Bode H.B."/>
        </authorList>
    </citation>
    <scope>NUCLEOTIDE SEQUENCE [LARGE SCALE GENOMIC DNA]</scope>
    <source>
        <strain evidence="1 2">DSM 17903</strain>
    </source>
</reference>
<proteinExistence type="predicted"/>
<evidence type="ECO:0000313" key="1">
    <source>
        <dbReference type="EMBL" id="PHM51293.1"/>
    </source>
</evidence>
<protein>
    <submittedName>
        <fullName evidence="1">Uncharacterized protein</fullName>
    </submittedName>
</protein>
<organism evidence="1 2">
    <name type="scientific">Xenorhabdus hominickii</name>
    <dbReference type="NCBI Taxonomy" id="351679"/>
    <lineage>
        <taxon>Bacteria</taxon>
        <taxon>Pseudomonadati</taxon>
        <taxon>Pseudomonadota</taxon>
        <taxon>Gammaproteobacteria</taxon>
        <taxon>Enterobacterales</taxon>
        <taxon>Morganellaceae</taxon>
        <taxon>Xenorhabdus</taxon>
    </lineage>
</organism>
<dbReference type="Proteomes" id="UP000225433">
    <property type="component" value="Unassembled WGS sequence"/>
</dbReference>
<dbReference type="AlphaFoldDB" id="A0A2G0PWE9"/>
<name>A0A2G0PWE9_XENHO</name>
<evidence type="ECO:0000313" key="2">
    <source>
        <dbReference type="Proteomes" id="UP000225433"/>
    </source>
</evidence>
<accession>A0A2G0PWE9</accession>
<gene>
    <name evidence="1" type="ORF">Xhom_04948</name>
</gene>
<comment type="caution">
    <text evidence="1">The sequence shown here is derived from an EMBL/GenBank/DDBJ whole genome shotgun (WGS) entry which is preliminary data.</text>
</comment>
<sequence>MMLRSFASWMNKGLSSVTKNNVIGFGMLLIQKENKSSPMYLSPETMKPAENSLIY</sequence>